<evidence type="ECO:0000313" key="2">
    <source>
        <dbReference type="EMBL" id="QUH29210.1"/>
    </source>
</evidence>
<gene>
    <name evidence="2" type="ORF">HYG85_09840</name>
</gene>
<dbReference type="InterPro" id="IPR000182">
    <property type="entry name" value="GNAT_dom"/>
</dbReference>
<dbReference type="PROSITE" id="PS51186">
    <property type="entry name" value="GNAT"/>
    <property type="match status" value="1"/>
</dbReference>
<evidence type="ECO:0000259" key="1">
    <source>
        <dbReference type="PROSITE" id="PS51186"/>
    </source>
</evidence>
<dbReference type="GO" id="GO:0030649">
    <property type="term" value="P:aminoglycoside antibiotic catabolic process"/>
    <property type="evidence" value="ECO:0007669"/>
    <property type="project" value="TreeGrafter"/>
</dbReference>
<dbReference type="AlphaFoldDB" id="A0A8J8MAN7"/>
<keyword evidence="3" id="KW-1185">Reference proteome</keyword>
<dbReference type="InterPro" id="IPR051554">
    <property type="entry name" value="Acetyltransferase_Eis"/>
</dbReference>
<proteinExistence type="predicted"/>
<dbReference type="SUPFAM" id="SSF55729">
    <property type="entry name" value="Acyl-CoA N-acyltransferases (Nat)"/>
    <property type="match status" value="1"/>
</dbReference>
<dbReference type="RefSeq" id="WP_212693326.1">
    <property type="nucleotide sequence ID" value="NZ_CP058561.1"/>
</dbReference>
<accession>A0A8J8MAN7</accession>
<dbReference type="Gene3D" id="3.40.630.30">
    <property type="match status" value="1"/>
</dbReference>
<feature type="domain" description="N-acetyltransferase" evidence="1">
    <location>
        <begin position="7"/>
        <end position="160"/>
    </location>
</feature>
<dbReference type="Proteomes" id="UP000677305">
    <property type="component" value="Chromosome"/>
</dbReference>
<dbReference type="Pfam" id="PF13527">
    <property type="entry name" value="Acetyltransf_9"/>
    <property type="match status" value="1"/>
</dbReference>
<reference evidence="2 3" key="1">
    <citation type="submission" date="2020-07" db="EMBL/GenBank/DDBJ databases">
        <title>Vallitalea guaymasensis genome.</title>
        <authorList>
            <person name="Postec A."/>
        </authorList>
    </citation>
    <scope>NUCLEOTIDE SEQUENCE [LARGE SCALE GENOMIC DNA]</scope>
    <source>
        <strain evidence="2 3">Ra1766G1</strain>
    </source>
</reference>
<dbReference type="KEGG" id="vgu:HYG85_09840"/>
<organism evidence="2 3">
    <name type="scientific">Vallitalea guaymasensis</name>
    <dbReference type="NCBI Taxonomy" id="1185412"/>
    <lineage>
        <taxon>Bacteria</taxon>
        <taxon>Bacillati</taxon>
        <taxon>Bacillota</taxon>
        <taxon>Clostridia</taxon>
        <taxon>Lachnospirales</taxon>
        <taxon>Vallitaleaceae</taxon>
        <taxon>Vallitalea</taxon>
    </lineage>
</organism>
<evidence type="ECO:0000313" key="3">
    <source>
        <dbReference type="Proteomes" id="UP000677305"/>
    </source>
</evidence>
<dbReference type="InterPro" id="IPR016181">
    <property type="entry name" value="Acyl_CoA_acyltransferase"/>
</dbReference>
<dbReference type="CDD" id="cd04301">
    <property type="entry name" value="NAT_SF"/>
    <property type="match status" value="1"/>
</dbReference>
<dbReference type="EMBL" id="CP058561">
    <property type="protein sequence ID" value="QUH29210.1"/>
    <property type="molecule type" value="Genomic_DNA"/>
</dbReference>
<name>A0A8J8MAN7_9FIRM</name>
<sequence length="357" mass="42042">MNNNLDKSFEKCTPKDYEELLLVINEAFMKEEDNWFVKHLPHIFPEVEHATSREIANNRILKIDNKIVGCIGIYPLELETAYQGSKVNLTVGGIGTVCILKDYRNKGLMSFMLKETIKMMYDEGYDISWLIGDRLRYKNYGWDYSGRTCKFEIEYRQLVKLVDDTEKDIHLATIQDIPMLSSLYDNYENRASRSTDNWEINLERSNIAIKCCNDDSSKGYMIYEKENPKCILEIQGDSEHIESLLMKHMLDNELKQITVLHPYENSEVLSCLNRLASNLSINHCDQMNIINPEKLWDKLYPMIKEQCDKQNIDIANYEENDKRQLLEKIFAFDFFDRKDGDIRLEPINWWMSCIDKV</sequence>
<dbReference type="GO" id="GO:0034069">
    <property type="term" value="F:aminoglycoside N-acetyltransferase activity"/>
    <property type="evidence" value="ECO:0007669"/>
    <property type="project" value="TreeGrafter"/>
</dbReference>
<protein>
    <submittedName>
        <fullName evidence="2">GNAT family N-acetyltransferase</fullName>
    </submittedName>
</protein>
<dbReference type="PANTHER" id="PTHR37817:SF1">
    <property type="entry name" value="N-ACETYLTRANSFERASE EIS"/>
    <property type="match status" value="1"/>
</dbReference>
<dbReference type="PANTHER" id="PTHR37817">
    <property type="entry name" value="N-ACETYLTRANSFERASE EIS"/>
    <property type="match status" value="1"/>
</dbReference>